<feature type="compositionally biased region" description="Polar residues" evidence="1">
    <location>
        <begin position="38"/>
        <end position="53"/>
    </location>
</feature>
<evidence type="ECO:0000256" key="1">
    <source>
        <dbReference type="SAM" id="MobiDB-lite"/>
    </source>
</evidence>
<dbReference type="EMBL" id="JAMKFB020000009">
    <property type="protein sequence ID" value="KAL0183538.1"/>
    <property type="molecule type" value="Genomic_DNA"/>
</dbReference>
<gene>
    <name evidence="2" type="ORF">M9458_019234</name>
</gene>
<dbReference type="AlphaFoldDB" id="A0ABD0QBG7"/>
<feature type="region of interest" description="Disordered" evidence="1">
    <location>
        <begin position="1"/>
        <end position="53"/>
    </location>
</feature>
<sequence>MEARADANSTRVEQVGPKTTASVEQMAQRATMADLAGQTESSWKASLAVTGQT</sequence>
<dbReference type="Proteomes" id="UP001529510">
    <property type="component" value="Unassembled WGS sequence"/>
</dbReference>
<protein>
    <submittedName>
        <fullName evidence="2">Uncharacterized protein</fullName>
    </submittedName>
</protein>
<organism evidence="2 3">
    <name type="scientific">Cirrhinus mrigala</name>
    <name type="common">Mrigala</name>
    <dbReference type="NCBI Taxonomy" id="683832"/>
    <lineage>
        <taxon>Eukaryota</taxon>
        <taxon>Metazoa</taxon>
        <taxon>Chordata</taxon>
        <taxon>Craniata</taxon>
        <taxon>Vertebrata</taxon>
        <taxon>Euteleostomi</taxon>
        <taxon>Actinopterygii</taxon>
        <taxon>Neopterygii</taxon>
        <taxon>Teleostei</taxon>
        <taxon>Ostariophysi</taxon>
        <taxon>Cypriniformes</taxon>
        <taxon>Cyprinidae</taxon>
        <taxon>Labeoninae</taxon>
        <taxon>Labeonini</taxon>
        <taxon>Cirrhinus</taxon>
    </lineage>
</organism>
<keyword evidence="3" id="KW-1185">Reference proteome</keyword>
<accession>A0ABD0QBG7</accession>
<reference evidence="2 3" key="1">
    <citation type="submission" date="2024-05" db="EMBL/GenBank/DDBJ databases">
        <title>Genome sequencing and assembly of Indian major carp, Cirrhinus mrigala (Hamilton, 1822).</title>
        <authorList>
            <person name="Mohindra V."/>
            <person name="Chowdhury L.M."/>
            <person name="Lal K."/>
            <person name="Jena J.K."/>
        </authorList>
    </citation>
    <scope>NUCLEOTIDE SEQUENCE [LARGE SCALE GENOMIC DNA]</scope>
    <source>
        <strain evidence="2">CM1030</strain>
        <tissue evidence="2">Blood</tissue>
    </source>
</reference>
<evidence type="ECO:0000313" key="3">
    <source>
        <dbReference type="Proteomes" id="UP001529510"/>
    </source>
</evidence>
<name>A0ABD0QBG7_CIRMR</name>
<comment type="caution">
    <text evidence="2">The sequence shown here is derived from an EMBL/GenBank/DDBJ whole genome shotgun (WGS) entry which is preliminary data.</text>
</comment>
<proteinExistence type="predicted"/>
<evidence type="ECO:0000313" key="2">
    <source>
        <dbReference type="EMBL" id="KAL0183538.1"/>
    </source>
</evidence>
<feature type="compositionally biased region" description="Polar residues" evidence="1">
    <location>
        <begin position="7"/>
        <end position="25"/>
    </location>
</feature>
<feature type="non-terminal residue" evidence="2">
    <location>
        <position position="53"/>
    </location>
</feature>